<keyword evidence="3" id="KW-1185">Reference proteome</keyword>
<feature type="region of interest" description="Disordered" evidence="1">
    <location>
        <begin position="157"/>
        <end position="281"/>
    </location>
</feature>
<accession>A0A8R7UJL5</accession>
<evidence type="ECO:0000313" key="3">
    <source>
        <dbReference type="Proteomes" id="UP000015106"/>
    </source>
</evidence>
<gene>
    <name evidence="2" type="primary">LOC125509201</name>
</gene>
<organism evidence="2 3">
    <name type="scientific">Triticum urartu</name>
    <name type="common">Red wild einkorn</name>
    <name type="synonym">Crithodium urartu</name>
    <dbReference type="NCBI Taxonomy" id="4572"/>
    <lineage>
        <taxon>Eukaryota</taxon>
        <taxon>Viridiplantae</taxon>
        <taxon>Streptophyta</taxon>
        <taxon>Embryophyta</taxon>
        <taxon>Tracheophyta</taxon>
        <taxon>Spermatophyta</taxon>
        <taxon>Magnoliopsida</taxon>
        <taxon>Liliopsida</taxon>
        <taxon>Poales</taxon>
        <taxon>Poaceae</taxon>
        <taxon>BOP clade</taxon>
        <taxon>Pooideae</taxon>
        <taxon>Triticodae</taxon>
        <taxon>Triticeae</taxon>
        <taxon>Triticinae</taxon>
        <taxon>Triticum</taxon>
    </lineage>
</organism>
<dbReference type="AlphaFoldDB" id="A0A8R7UJL5"/>
<feature type="compositionally biased region" description="Basic and acidic residues" evidence="1">
    <location>
        <begin position="222"/>
        <end position="239"/>
    </location>
</feature>
<evidence type="ECO:0000256" key="1">
    <source>
        <dbReference type="SAM" id="MobiDB-lite"/>
    </source>
</evidence>
<feature type="compositionally biased region" description="Low complexity" evidence="1">
    <location>
        <begin position="200"/>
        <end position="210"/>
    </location>
</feature>
<feature type="compositionally biased region" description="Basic and acidic residues" evidence="1">
    <location>
        <begin position="173"/>
        <end position="182"/>
    </location>
</feature>
<dbReference type="Proteomes" id="UP000015106">
    <property type="component" value="Chromosome 5"/>
</dbReference>
<proteinExistence type="predicted"/>
<dbReference type="EnsemblPlants" id="TuG1812G0500002281.01.T01">
    <property type="protein sequence ID" value="TuG1812G0500002281.01.T01.cds349918"/>
    <property type="gene ID" value="TuG1812G0500002281.01"/>
</dbReference>
<reference evidence="3" key="1">
    <citation type="journal article" date="2013" name="Nature">
        <title>Draft genome of the wheat A-genome progenitor Triticum urartu.</title>
        <authorList>
            <person name="Ling H.Q."/>
            <person name="Zhao S."/>
            <person name="Liu D."/>
            <person name="Wang J."/>
            <person name="Sun H."/>
            <person name="Zhang C."/>
            <person name="Fan H."/>
            <person name="Li D."/>
            <person name="Dong L."/>
            <person name="Tao Y."/>
            <person name="Gao C."/>
            <person name="Wu H."/>
            <person name="Li Y."/>
            <person name="Cui Y."/>
            <person name="Guo X."/>
            <person name="Zheng S."/>
            <person name="Wang B."/>
            <person name="Yu K."/>
            <person name="Liang Q."/>
            <person name="Yang W."/>
            <person name="Lou X."/>
            <person name="Chen J."/>
            <person name="Feng M."/>
            <person name="Jian J."/>
            <person name="Zhang X."/>
            <person name="Luo G."/>
            <person name="Jiang Y."/>
            <person name="Liu J."/>
            <person name="Wang Z."/>
            <person name="Sha Y."/>
            <person name="Zhang B."/>
            <person name="Wu H."/>
            <person name="Tang D."/>
            <person name="Shen Q."/>
            <person name="Xue P."/>
            <person name="Zou S."/>
            <person name="Wang X."/>
            <person name="Liu X."/>
            <person name="Wang F."/>
            <person name="Yang Y."/>
            <person name="An X."/>
            <person name="Dong Z."/>
            <person name="Zhang K."/>
            <person name="Zhang X."/>
            <person name="Luo M.C."/>
            <person name="Dvorak J."/>
            <person name="Tong Y."/>
            <person name="Wang J."/>
            <person name="Yang H."/>
            <person name="Li Z."/>
            <person name="Wang D."/>
            <person name="Zhang A."/>
            <person name="Wang J."/>
        </authorList>
    </citation>
    <scope>NUCLEOTIDE SEQUENCE</scope>
    <source>
        <strain evidence="3">cv. G1812</strain>
    </source>
</reference>
<evidence type="ECO:0000313" key="2">
    <source>
        <dbReference type="EnsemblPlants" id="TuG1812G0500002281.01.T01.cds349918"/>
    </source>
</evidence>
<feature type="compositionally biased region" description="Basic residues" evidence="1">
    <location>
        <begin position="240"/>
        <end position="264"/>
    </location>
</feature>
<sequence>MVDRRRRPGRQVKPELLAAGLNIQRSREPITERRNDQTNNHGCDATVSLWSGRRLAAGDAALEHLGVVEDGFEALLPEVLLEPLDELLRLGVHLGPGRLLLRRRRPLPPRQGERVRLVHAHRALVFHDVLFRRLCRRVWARWTRCSWRPPRRPRVLCFSEGGGGGDGARAGLRRVEGRGREGEDAEGADALQHRRRGPARDPAAAPASAAARRRRLRLRTRRQGEDGAHDEVEGHEPRRAGAHPRRQRPAPLRSSHRSPARSRVSRALLSPRARGKLDRRD</sequence>
<reference evidence="2" key="2">
    <citation type="submission" date="2018-03" db="EMBL/GenBank/DDBJ databases">
        <title>The Triticum urartu genome reveals the dynamic nature of wheat genome evolution.</title>
        <authorList>
            <person name="Ling H."/>
            <person name="Ma B."/>
            <person name="Shi X."/>
            <person name="Liu H."/>
            <person name="Dong L."/>
            <person name="Sun H."/>
            <person name="Cao Y."/>
            <person name="Gao Q."/>
            <person name="Zheng S."/>
            <person name="Li Y."/>
            <person name="Yu Y."/>
            <person name="Du H."/>
            <person name="Qi M."/>
            <person name="Li Y."/>
            <person name="Yu H."/>
            <person name="Cui Y."/>
            <person name="Wang N."/>
            <person name="Chen C."/>
            <person name="Wu H."/>
            <person name="Zhao Y."/>
            <person name="Zhang J."/>
            <person name="Li Y."/>
            <person name="Zhou W."/>
            <person name="Zhang B."/>
            <person name="Hu W."/>
            <person name="Eijk M."/>
            <person name="Tang J."/>
            <person name="Witsenboer H."/>
            <person name="Zhao S."/>
            <person name="Li Z."/>
            <person name="Zhang A."/>
            <person name="Wang D."/>
            <person name="Liang C."/>
        </authorList>
    </citation>
    <scope>NUCLEOTIDE SEQUENCE [LARGE SCALE GENOMIC DNA]</scope>
    <source>
        <strain evidence="2">cv. G1812</strain>
    </source>
</reference>
<dbReference type="Gramene" id="TuG1812G0500002281.01.T01">
    <property type="protein sequence ID" value="TuG1812G0500002281.01.T01.cds349918"/>
    <property type="gene ID" value="TuG1812G0500002281.01"/>
</dbReference>
<name>A0A8R7UJL5_TRIUA</name>
<protein>
    <submittedName>
        <fullName evidence="2">Uncharacterized protein</fullName>
    </submittedName>
</protein>
<feature type="compositionally biased region" description="Basic residues" evidence="1">
    <location>
        <begin position="211"/>
        <end position="221"/>
    </location>
</feature>
<reference evidence="2" key="3">
    <citation type="submission" date="2022-06" db="UniProtKB">
        <authorList>
            <consortium name="EnsemblPlants"/>
        </authorList>
    </citation>
    <scope>IDENTIFICATION</scope>
</reference>